<dbReference type="InterPro" id="IPR036179">
    <property type="entry name" value="Ig-like_dom_sf"/>
</dbReference>
<dbReference type="FunFam" id="2.60.40.10:FF:002341">
    <property type="entry name" value="Alpha-1-B glycoprotein"/>
    <property type="match status" value="1"/>
</dbReference>
<dbReference type="CTD" id="1"/>
<feature type="domain" description="Ig-like" evidence="8">
    <location>
        <begin position="209"/>
        <end position="280"/>
    </location>
</feature>
<keyword evidence="4" id="KW-0325">Glycoprotein</keyword>
<dbReference type="PIRSF" id="PIRSF001979">
    <property type="entry name" value="Alpha_1B_glycoprot_prd"/>
    <property type="match status" value="1"/>
</dbReference>
<evidence type="ECO:0000259" key="8">
    <source>
        <dbReference type="PROSITE" id="PS50835"/>
    </source>
</evidence>
<evidence type="ECO:0000256" key="3">
    <source>
        <dbReference type="ARBA" id="ARBA00023157"/>
    </source>
</evidence>
<evidence type="ECO:0000256" key="5">
    <source>
        <dbReference type="ARBA" id="ARBA00023319"/>
    </source>
</evidence>
<feature type="disulfide bond" evidence="6">
    <location>
        <begin position="139"/>
        <end position="182"/>
    </location>
</feature>
<evidence type="ECO:0000256" key="4">
    <source>
        <dbReference type="ARBA" id="ARBA00023180"/>
    </source>
</evidence>
<evidence type="ECO:0000313" key="9">
    <source>
        <dbReference type="Ensembl" id="ENSCCAP00000017615.1"/>
    </source>
</evidence>
<dbReference type="KEGG" id="cimi:108289962"/>
<keyword evidence="10" id="KW-1185">Reference proteome</keyword>
<evidence type="ECO:0000256" key="1">
    <source>
        <dbReference type="ARBA" id="ARBA00022729"/>
    </source>
</evidence>
<keyword evidence="5" id="KW-0393">Immunoglobulin domain</keyword>
<dbReference type="InterPro" id="IPR007110">
    <property type="entry name" value="Ig-like_dom"/>
</dbReference>
<dbReference type="Gene3D" id="2.60.40.10">
    <property type="entry name" value="Immunoglobulins"/>
    <property type="match status" value="5"/>
</dbReference>
<dbReference type="InterPro" id="IPR013783">
    <property type="entry name" value="Ig-like_fold"/>
</dbReference>
<proteinExistence type="predicted"/>
<dbReference type="FunFam" id="2.60.40.10:FF:000033">
    <property type="entry name" value="Killer cell immunoglobulin-like receptor"/>
    <property type="match status" value="4"/>
</dbReference>
<dbReference type="GO" id="GO:0002764">
    <property type="term" value="P:immune response-regulating signaling pathway"/>
    <property type="evidence" value="ECO:0007669"/>
    <property type="project" value="TreeGrafter"/>
</dbReference>
<dbReference type="InterPro" id="IPR003598">
    <property type="entry name" value="Ig_sub2"/>
</dbReference>
<dbReference type="Pfam" id="PF13895">
    <property type="entry name" value="Ig_2"/>
    <property type="match status" value="1"/>
</dbReference>
<feature type="signal peptide" evidence="7">
    <location>
        <begin position="1"/>
        <end position="21"/>
    </location>
</feature>
<dbReference type="Ensembl" id="ENSCCAT00000035079.1">
    <property type="protein sequence ID" value="ENSCCAP00000017615.1"/>
    <property type="gene ID" value="ENSCCAG00000026628.1"/>
</dbReference>
<reference evidence="9" key="1">
    <citation type="submission" date="2025-08" db="UniProtKB">
        <authorList>
            <consortium name="Ensembl"/>
        </authorList>
    </citation>
    <scope>IDENTIFICATION</scope>
</reference>
<keyword evidence="2" id="KW-0677">Repeat</keyword>
<dbReference type="SMART" id="SM00408">
    <property type="entry name" value="IGc2"/>
    <property type="match status" value="3"/>
</dbReference>
<dbReference type="InterPro" id="IPR050412">
    <property type="entry name" value="Ig-like_Receptors_ImmuneReg"/>
</dbReference>
<dbReference type="SMART" id="SM00409">
    <property type="entry name" value="IG"/>
    <property type="match status" value="3"/>
</dbReference>
<dbReference type="RefSeq" id="XP_017365111.1">
    <property type="nucleotide sequence ID" value="XM_017509622.2"/>
</dbReference>
<protein>
    <submittedName>
        <fullName evidence="9">Alpha-1-B glycoprotein</fullName>
    </submittedName>
</protein>
<dbReference type="PANTHER" id="PTHR11738:SF184">
    <property type="entry name" value="ALPHA-1B-GLYCOPROTEIN"/>
    <property type="match status" value="1"/>
</dbReference>
<dbReference type="SUPFAM" id="SSF48726">
    <property type="entry name" value="Immunoglobulin"/>
    <property type="match status" value="5"/>
</dbReference>
<dbReference type="Proteomes" id="UP000233040">
    <property type="component" value="Unassembled WGS sequence"/>
</dbReference>
<gene>
    <name evidence="9" type="primary">A1BG</name>
</gene>
<evidence type="ECO:0000256" key="6">
    <source>
        <dbReference type="PIRSR" id="PIRSR001979-1"/>
    </source>
</evidence>
<keyword evidence="3 6" id="KW-1015">Disulfide bond</keyword>
<accession>A0A2K5QP60</accession>
<reference evidence="9" key="2">
    <citation type="submission" date="2025-09" db="UniProtKB">
        <authorList>
            <consortium name="Ensembl"/>
        </authorList>
    </citation>
    <scope>IDENTIFICATION</scope>
</reference>
<organism evidence="9 10">
    <name type="scientific">Cebus imitator</name>
    <name type="common">Panamanian white-faced capuchin</name>
    <name type="synonym">Cebus capucinus imitator</name>
    <dbReference type="NCBI Taxonomy" id="2715852"/>
    <lineage>
        <taxon>Eukaryota</taxon>
        <taxon>Metazoa</taxon>
        <taxon>Chordata</taxon>
        <taxon>Craniata</taxon>
        <taxon>Vertebrata</taxon>
        <taxon>Euteleostomi</taxon>
        <taxon>Mammalia</taxon>
        <taxon>Eutheria</taxon>
        <taxon>Euarchontoglires</taxon>
        <taxon>Primates</taxon>
        <taxon>Haplorrhini</taxon>
        <taxon>Platyrrhini</taxon>
        <taxon>Cebidae</taxon>
        <taxon>Cebinae</taxon>
        <taxon>Cebus</taxon>
    </lineage>
</organism>
<dbReference type="GeneTree" id="ENSGT01150000286974"/>
<keyword evidence="1 7" id="KW-0732">Signal</keyword>
<feature type="disulfide bond" evidence="6">
    <location>
        <begin position="49"/>
        <end position="93"/>
    </location>
</feature>
<name>A0A2K5QP60_CEBIM</name>
<dbReference type="GeneID" id="108289962"/>
<dbReference type="InterPro" id="IPR016332">
    <property type="entry name" value="A1B_glyco/leuk_Ig-like_rcpt"/>
</dbReference>
<dbReference type="AlphaFoldDB" id="A0A2K5QP60"/>
<evidence type="ECO:0000256" key="7">
    <source>
        <dbReference type="SAM" id="SignalP"/>
    </source>
</evidence>
<feature type="domain" description="Ig-like" evidence="8">
    <location>
        <begin position="408"/>
        <end position="490"/>
    </location>
</feature>
<sequence length="500" mass="54973">MSMLVVFLSLWGISLGPVTEAATFFETQPLLWAESESLLEPSAEVTLTCQARLGTVDFQLFKNGVVQETVHLDAPAIKHQFLLTGDTRGRYRCRSGLSESWTQLSELLELTGPKSLPLPWLSVKPVSWITPGLNTTAVCRGGLRGVTFLLRREGDHEFLEMPEAQKDAEATFPVHRAGNYSCSYQTHVAGAPSEPSDTVTIKELAAPPPPVLRLDRESTQVLRPGSKVTFTCVAPLSGVQFQLRRGEKELLVPRSSTSPDRIFFHLNKVALGDGGHYTCRYQLHDNQNGWSGDSEPVELILSNEKLPAPVFTAEPSSPNPEPGTRVRLRCLAPLEGARFALVREDRGGRRVHRFQSPAGTEAHFELRNISVADSANYSCVYVDLEPPFSGSAPSALLELRVDGPPPRPQLRATWSGAVLAGRDAVLRCEGTIPDVTFELLREGEPMAVKTVHTREASANLALIFLGPQHAGSYRCRYRSSWPNTFESELSDPVELLVTES</sequence>
<evidence type="ECO:0000313" key="10">
    <source>
        <dbReference type="Proteomes" id="UP000233040"/>
    </source>
</evidence>
<feature type="chain" id="PRO_5014457328" evidence="7">
    <location>
        <begin position="22"/>
        <end position="500"/>
    </location>
</feature>
<dbReference type="GO" id="GO:0005576">
    <property type="term" value="C:extracellular region"/>
    <property type="evidence" value="ECO:0007669"/>
    <property type="project" value="Ensembl"/>
</dbReference>
<dbReference type="PANTHER" id="PTHR11738">
    <property type="entry name" value="MHC CLASS I NK CELL RECEPTOR"/>
    <property type="match status" value="1"/>
</dbReference>
<evidence type="ECO:0000256" key="2">
    <source>
        <dbReference type="ARBA" id="ARBA00022737"/>
    </source>
</evidence>
<dbReference type="OMA" id="FWGLPMG"/>
<dbReference type="PROSITE" id="PS50835">
    <property type="entry name" value="IG_LIKE"/>
    <property type="match status" value="2"/>
</dbReference>
<dbReference type="STRING" id="9516.ENSCCAP00000017615"/>
<dbReference type="InterPro" id="IPR003599">
    <property type="entry name" value="Ig_sub"/>
</dbReference>